<dbReference type="EMBL" id="JBAMMX010000025">
    <property type="protein sequence ID" value="KAK6915436.1"/>
    <property type="molecule type" value="Genomic_DNA"/>
</dbReference>
<dbReference type="PROSITE" id="PS50096">
    <property type="entry name" value="IQ"/>
    <property type="match status" value="1"/>
</dbReference>
<comment type="caution">
    <text evidence="5">The sequence shown here is derived from an EMBL/GenBank/DDBJ whole genome shotgun (WGS) entry which is preliminary data.</text>
</comment>
<keyword evidence="6" id="KW-1185">Reference proteome</keyword>
<feature type="region of interest" description="Disordered" evidence="3">
    <location>
        <begin position="390"/>
        <end position="413"/>
    </location>
</feature>
<feature type="domain" description="DUF4005" evidence="4">
    <location>
        <begin position="226"/>
        <end position="339"/>
    </location>
</feature>
<keyword evidence="1" id="KW-0112">Calmodulin-binding</keyword>
<evidence type="ECO:0000256" key="2">
    <source>
        <dbReference type="ARBA" id="ARBA00024341"/>
    </source>
</evidence>
<feature type="region of interest" description="Disordered" evidence="3">
    <location>
        <begin position="307"/>
        <end position="347"/>
    </location>
</feature>
<evidence type="ECO:0000256" key="1">
    <source>
        <dbReference type="ARBA" id="ARBA00022860"/>
    </source>
</evidence>
<sequence length="413" mass="46898">MGKASKWIRNFLLGKRETDKKKEDSNSENARTAAAIVARAPKTRWSFGRSANKQVHHRRTRSSSFSSNGLAKHEIEEFETKPNYDKAIVLLPNANVKRTTKLMQKVKAREAEEGAAIKIQAVFRAYSKRNWMFPPKHEKNSDVDDLVGKKSFARFEGTCKATSIGKRLPSEETSDCNFPMYALPDVNSGTLWIGVGPAQGAMDIMNMNFDDTWGVFQGQMCYPNQPQMERTGNEYDRDARNLSMLEHENQLQMYPTSPSLTYRSFNGSMRQLENNLAKPRSKSTRDTFTFPQPEFIDPVSNDHPFIPSFMANTESSRAKARSQSEPKQRPKWRTKQASHQQTPSGELNVMQITPKQWPQSLGIVNAHENTDPWLSISHRLKTSLKDSDCDSTSTNLSNPSQYRSQVAHIASNR</sequence>
<feature type="compositionally biased region" description="Polar residues" evidence="3">
    <location>
        <begin position="390"/>
        <end position="404"/>
    </location>
</feature>
<dbReference type="PANTHER" id="PTHR32295">
    <property type="entry name" value="IQ-DOMAIN 5-RELATED"/>
    <property type="match status" value="1"/>
</dbReference>
<feature type="region of interest" description="Disordered" evidence="3">
    <location>
        <begin position="49"/>
        <end position="68"/>
    </location>
</feature>
<evidence type="ECO:0000313" key="6">
    <source>
        <dbReference type="Proteomes" id="UP001370490"/>
    </source>
</evidence>
<evidence type="ECO:0000313" key="5">
    <source>
        <dbReference type="EMBL" id="KAK6915436.1"/>
    </source>
</evidence>
<gene>
    <name evidence="5" type="ORF">RJ641_020553</name>
</gene>
<evidence type="ECO:0000256" key="3">
    <source>
        <dbReference type="SAM" id="MobiDB-lite"/>
    </source>
</evidence>
<dbReference type="Proteomes" id="UP001370490">
    <property type="component" value="Unassembled WGS sequence"/>
</dbReference>
<name>A0AAN8YWB2_9MAGN</name>
<feature type="compositionally biased region" description="Polar residues" evidence="3">
    <location>
        <begin position="337"/>
        <end position="347"/>
    </location>
</feature>
<feature type="compositionally biased region" description="Polar residues" evidence="3">
    <location>
        <begin position="310"/>
        <end position="321"/>
    </location>
</feature>
<reference evidence="5 6" key="1">
    <citation type="submission" date="2023-12" db="EMBL/GenBank/DDBJ databases">
        <title>A high-quality genome assembly for Dillenia turbinata (Dilleniales).</title>
        <authorList>
            <person name="Chanderbali A."/>
        </authorList>
    </citation>
    <scope>NUCLEOTIDE SEQUENCE [LARGE SCALE GENOMIC DNA]</scope>
    <source>
        <strain evidence="5">LSX21</strain>
        <tissue evidence="5">Leaf</tissue>
    </source>
</reference>
<organism evidence="5 6">
    <name type="scientific">Dillenia turbinata</name>
    <dbReference type="NCBI Taxonomy" id="194707"/>
    <lineage>
        <taxon>Eukaryota</taxon>
        <taxon>Viridiplantae</taxon>
        <taxon>Streptophyta</taxon>
        <taxon>Embryophyta</taxon>
        <taxon>Tracheophyta</taxon>
        <taxon>Spermatophyta</taxon>
        <taxon>Magnoliopsida</taxon>
        <taxon>eudicotyledons</taxon>
        <taxon>Gunneridae</taxon>
        <taxon>Pentapetalae</taxon>
        <taxon>Dilleniales</taxon>
        <taxon>Dilleniaceae</taxon>
        <taxon>Dillenia</taxon>
    </lineage>
</organism>
<dbReference type="Pfam" id="PF13178">
    <property type="entry name" value="DUF4005"/>
    <property type="match status" value="1"/>
</dbReference>
<comment type="similarity">
    <text evidence="2">Belongs to the IQD family.</text>
</comment>
<evidence type="ECO:0000259" key="4">
    <source>
        <dbReference type="Pfam" id="PF13178"/>
    </source>
</evidence>
<dbReference type="GO" id="GO:0005516">
    <property type="term" value="F:calmodulin binding"/>
    <property type="evidence" value="ECO:0007669"/>
    <property type="project" value="UniProtKB-KW"/>
</dbReference>
<proteinExistence type="inferred from homology"/>
<protein>
    <recommendedName>
        <fullName evidence="4">DUF4005 domain-containing protein</fullName>
    </recommendedName>
</protein>
<accession>A0AAN8YWB2</accession>
<dbReference type="InterPro" id="IPR025064">
    <property type="entry name" value="DUF4005"/>
</dbReference>
<dbReference type="PANTHER" id="PTHR32295:SF6">
    <property type="entry name" value="PROTEIN IQ-DOMAIN 18"/>
    <property type="match status" value="1"/>
</dbReference>
<dbReference type="AlphaFoldDB" id="A0AAN8YWB2"/>